<proteinExistence type="predicted"/>
<protein>
    <recommendedName>
        <fullName evidence="4">Colicin import membrane protein</fullName>
    </recommendedName>
</protein>
<sequence>MKKILAIIAVFAFIGFTTPAYSQSTASKVGHSIKKGAKKAGHGIKKGAKAVGNETAELATKGKAKLTDKESAEWVGPEGQKIYVDDGTKYYWINEKGGRVFVTKDQLKPKVKEE</sequence>
<gene>
    <name evidence="2" type="ORF">SAMN02745131_00805</name>
</gene>
<organism evidence="2 3">
    <name type="scientific">Flavisolibacter ginsengisoli DSM 18119</name>
    <dbReference type="NCBI Taxonomy" id="1121884"/>
    <lineage>
        <taxon>Bacteria</taxon>
        <taxon>Pseudomonadati</taxon>
        <taxon>Bacteroidota</taxon>
        <taxon>Chitinophagia</taxon>
        <taxon>Chitinophagales</taxon>
        <taxon>Chitinophagaceae</taxon>
        <taxon>Flavisolibacter</taxon>
    </lineage>
</organism>
<feature type="chain" id="PRO_5012567323" description="Colicin import membrane protein" evidence="1">
    <location>
        <begin position="23"/>
        <end position="114"/>
    </location>
</feature>
<accession>A0A1M4VBW6</accession>
<keyword evidence="1" id="KW-0732">Signal</keyword>
<reference evidence="2 3" key="1">
    <citation type="submission" date="2016-11" db="EMBL/GenBank/DDBJ databases">
        <authorList>
            <person name="Jaros S."/>
            <person name="Januszkiewicz K."/>
            <person name="Wedrychowicz H."/>
        </authorList>
    </citation>
    <scope>NUCLEOTIDE SEQUENCE [LARGE SCALE GENOMIC DNA]</scope>
    <source>
        <strain evidence="2 3">DSM 18119</strain>
    </source>
</reference>
<feature type="signal peptide" evidence="1">
    <location>
        <begin position="1"/>
        <end position="22"/>
    </location>
</feature>
<dbReference type="OrthoDB" id="674866at2"/>
<evidence type="ECO:0008006" key="4">
    <source>
        <dbReference type="Google" id="ProtNLM"/>
    </source>
</evidence>
<dbReference type="Proteomes" id="UP000184048">
    <property type="component" value="Unassembled WGS sequence"/>
</dbReference>
<evidence type="ECO:0000313" key="3">
    <source>
        <dbReference type="Proteomes" id="UP000184048"/>
    </source>
</evidence>
<keyword evidence="3" id="KW-1185">Reference proteome</keyword>
<dbReference type="RefSeq" id="WP_072833963.1">
    <property type="nucleotide sequence ID" value="NZ_FQUU01000003.1"/>
</dbReference>
<dbReference type="AlphaFoldDB" id="A0A1M4VBW6"/>
<dbReference type="EMBL" id="FQUU01000003">
    <property type="protein sequence ID" value="SHE66431.1"/>
    <property type="molecule type" value="Genomic_DNA"/>
</dbReference>
<name>A0A1M4VBW6_9BACT</name>
<evidence type="ECO:0000256" key="1">
    <source>
        <dbReference type="SAM" id="SignalP"/>
    </source>
</evidence>
<evidence type="ECO:0000313" key="2">
    <source>
        <dbReference type="EMBL" id="SHE66431.1"/>
    </source>
</evidence>